<feature type="transmembrane region" description="Helical" evidence="7">
    <location>
        <begin position="57"/>
        <end position="80"/>
    </location>
</feature>
<keyword evidence="6 7" id="KW-0472">Membrane</keyword>
<dbReference type="GO" id="GO:0005886">
    <property type="term" value="C:plasma membrane"/>
    <property type="evidence" value="ECO:0007669"/>
    <property type="project" value="UniProtKB-SubCell"/>
</dbReference>
<comment type="subcellular location">
    <subcellularLocation>
        <location evidence="1">Cell membrane</location>
        <topology evidence="1">Multi-pass membrane protein</topology>
    </subcellularLocation>
</comment>
<evidence type="ECO:0000256" key="2">
    <source>
        <dbReference type="ARBA" id="ARBA00006679"/>
    </source>
</evidence>
<protein>
    <submittedName>
        <fullName evidence="8">DoxX protein</fullName>
    </submittedName>
</protein>
<dbReference type="STRING" id="468056.SAMN05443549_10255"/>
<evidence type="ECO:0000256" key="4">
    <source>
        <dbReference type="ARBA" id="ARBA00022692"/>
    </source>
</evidence>
<keyword evidence="9" id="KW-1185">Reference proteome</keyword>
<dbReference type="RefSeq" id="WP_073368881.1">
    <property type="nucleotide sequence ID" value="NZ_FQWB01000002.1"/>
</dbReference>
<evidence type="ECO:0000256" key="1">
    <source>
        <dbReference type="ARBA" id="ARBA00004651"/>
    </source>
</evidence>
<dbReference type="InterPro" id="IPR051907">
    <property type="entry name" value="DoxX-like_oxidoreductase"/>
</dbReference>
<evidence type="ECO:0000256" key="7">
    <source>
        <dbReference type="SAM" id="Phobius"/>
    </source>
</evidence>
<reference evidence="9" key="1">
    <citation type="submission" date="2016-11" db="EMBL/GenBank/DDBJ databases">
        <authorList>
            <person name="Varghese N."/>
            <person name="Submissions S."/>
        </authorList>
    </citation>
    <scope>NUCLEOTIDE SEQUENCE [LARGE SCALE GENOMIC DNA]</scope>
    <source>
        <strain evidence="9">DSM 19978</strain>
    </source>
</reference>
<evidence type="ECO:0000256" key="3">
    <source>
        <dbReference type="ARBA" id="ARBA00022475"/>
    </source>
</evidence>
<feature type="transmembrane region" description="Helical" evidence="7">
    <location>
        <begin position="86"/>
        <end position="105"/>
    </location>
</feature>
<keyword evidence="3" id="KW-1003">Cell membrane</keyword>
<evidence type="ECO:0000256" key="6">
    <source>
        <dbReference type="ARBA" id="ARBA00023136"/>
    </source>
</evidence>
<dbReference type="Pfam" id="PF07681">
    <property type="entry name" value="DoxX"/>
    <property type="match status" value="1"/>
</dbReference>
<dbReference type="PANTHER" id="PTHR33452:SF1">
    <property type="entry name" value="INNER MEMBRANE PROTEIN YPHA-RELATED"/>
    <property type="match status" value="1"/>
</dbReference>
<evidence type="ECO:0000313" key="8">
    <source>
        <dbReference type="EMBL" id="SHG10320.1"/>
    </source>
</evidence>
<sequence length="143" mass="16230">MNNVKSMNKWANAHTYFWVDLVRMALGVFLFWKGVTFITNIQYLVDLISPFDKASSGMYGMFIVHYIASAHFLGGILIFFGLLTRWAIITQLPILVGAVIINFMGEMHSQNLLLSLVTLIICIAFLIYGSGKNSADYFFKMQE</sequence>
<accession>A0A1M5H2X4</accession>
<evidence type="ECO:0000313" key="9">
    <source>
        <dbReference type="Proteomes" id="UP000184516"/>
    </source>
</evidence>
<dbReference type="EMBL" id="FQWB01000002">
    <property type="protein sequence ID" value="SHG10320.1"/>
    <property type="molecule type" value="Genomic_DNA"/>
</dbReference>
<dbReference type="Proteomes" id="UP000184516">
    <property type="component" value="Unassembled WGS sequence"/>
</dbReference>
<keyword evidence="4 7" id="KW-0812">Transmembrane</keyword>
<organism evidence="8 9">
    <name type="scientific">Flavobacterium fluvii</name>
    <dbReference type="NCBI Taxonomy" id="468056"/>
    <lineage>
        <taxon>Bacteria</taxon>
        <taxon>Pseudomonadati</taxon>
        <taxon>Bacteroidota</taxon>
        <taxon>Flavobacteriia</taxon>
        <taxon>Flavobacteriales</taxon>
        <taxon>Flavobacteriaceae</taxon>
        <taxon>Flavobacterium</taxon>
    </lineage>
</organism>
<feature type="transmembrane region" description="Helical" evidence="7">
    <location>
        <begin position="24"/>
        <end position="45"/>
    </location>
</feature>
<evidence type="ECO:0000256" key="5">
    <source>
        <dbReference type="ARBA" id="ARBA00022989"/>
    </source>
</evidence>
<comment type="similarity">
    <text evidence="2">Belongs to the DoxX family.</text>
</comment>
<gene>
    <name evidence="8" type="ORF">SAMN05443549_10255</name>
</gene>
<dbReference type="AlphaFoldDB" id="A0A1M5H2X4"/>
<proteinExistence type="inferred from homology"/>
<feature type="transmembrane region" description="Helical" evidence="7">
    <location>
        <begin position="112"/>
        <end position="131"/>
    </location>
</feature>
<name>A0A1M5H2X4_9FLAO</name>
<keyword evidence="5 7" id="KW-1133">Transmembrane helix</keyword>
<dbReference type="PANTHER" id="PTHR33452">
    <property type="entry name" value="OXIDOREDUCTASE CATD-RELATED"/>
    <property type="match status" value="1"/>
</dbReference>
<dbReference type="OrthoDB" id="680764at2"/>
<dbReference type="InterPro" id="IPR032808">
    <property type="entry name" value="DoxX"/>
</dbReference>